<dbReference type="SUPFAM" id="SSF53335">
    <property type="entry name" value="S-adenosyl-L-methionine-dependent methyltransferases"/>
    <property type="match status" value="1"/>
</dbReference>
<dbReference type="EMBL" id="QVTD01000003">
    <property type="protein sequence ID" value="RFU65458.1"/>
    <property type="molecule type" value="Genomic_DNA"/>
</dbReference>
<dbReference type="OrthoDB" id="1653798at2"/>
<dbReference type="GO" id="GO:0008990">
    <property type="term" value="F:rRNA (guanine-N2-)-methyltransferase activity"/>
    <property type="evidence" value="ECO:0007669"/>
    <property type="project" value="InterPro"/>
</dbReference>
<dbReference type="Proteomes" id="UP000262939">
    <property type="component" value="Unassembled WGS sequence"/>
</dbReference>
<accession>A0A372LGM4</accession>
<name>A0A372LGM4_9BACI</name>
<dbReference type="InterPro" id="IPR007536">
    <property type="entry name" value="16SrRNA_methylTrfase_J"/>
</dbReference>
<dbReference type="Gene3D" id="3.40.50.150">
    <property type="entry name" value="Vaccinia Virus protein VP39"/>
    <property type="match status" value="1"/>
</dbReference>
<keyword evidence="2" id="KW-1185">Reference proteome</keyword>
<comment type="caution">
    <text evidence="1">The sequence shown here is derived from an EMBL/GenBank/DDBJ whole genome shotgun (WGS) entry which is preliminary data.</text>
</comment>
<reference evidence="1 2" key="1">
    <citation type="submission" date="2018-08" db="EMBL/GenBank/DDBJ databases">
        <title>Bacillus chawlae sp. nov., Bacillus glennii sp. nov., and Bacillus saganii sp. nov. Isolated from the Vehicle Assembly Building at Kennedy Space Center where the Viking Spacecraft were Assembled.</title>
        <authorList>
            <person name="Seuylemezian A."/>
            <person name="Vaishampayan P."/>
        </authorList>
    </citation>
    <scope>NUCLEOTIDE SEQUENCE [LARGE SCALE GENOMIC DNA]</scope>
    <source>
        <strain evidence="1 2">V44-8</strain>
    </source>
</reference>
<dbReference type="Pfam" id="PF04445">
    <property type="entry name" value="SAM_MT"/>
    <property type="match status" value="1"/>
</dbReference>
<dbReference type="RefSeq" id="WP_117321633.1">
    <property type="nucleotide sequence ID" value="NZ_QVTD01000003.1"/>
</dbReference>
<evidence type="ECO:0000313" key="1">
    <source>
        <dbReference type="EMBL" id="RFU65458.1"/>
    </source>
</evidence>
<proteinExistence type="predicted"/>
<evidence type="ECO:0008006" key="3">
    <source>
        <dbReference type="Google" id="ProtNLM"/>
    </source>
</evidence>
<dbReference type="InterPro" id="IPR029063">
    <property type="entry name" value="SAM-dependent_MTases_sf"/>
</dbReference>
<dbReference type="PANTHER" id="PTHR36112">
    <property type="entry name" value="RIBOSOMAL RNA SMALL SUBUNIT METHYLTRANSFERASE J"/>
    <property type="match status" value="1"/>
</dbReference>
<dbReference type="PANTHER" id="PTHR36112:SF1">
    <property type="entry name" value="RIBOSOMAL RNA SMALL SUBUNIT METHYLTRANSFERASE J"/>
    <property type="match status" value="1"/>
</dbReference>
<evidence type="ECO:0000313" key="2">
    <source>
        <dbReference type="Proteomes" id="UP000262939"/>
    </source>
</evidence>
<protein>
    <recommendedName>
        <fullName evidence="3">Protein-L-IsoD(D-D) O-methyltransferase</fullName>
    </recommendedName>
</protein>
<sequence length="257" mass="28867">MFVTTAGRADPESIAKARQTAAQLQISYIPRLKRSVTQLQKIYGGDCLVVGKDRLDLYKEFRQEPFFFHPNVAMLRIKRLLKGEEDPYISASGLQSGSTVLDCTLGLGADAVVASFVTGVNGKVCGIEENPLLAYIVKNGLETYHSGTKVIDQVLRRIEVTTSSHLDVLKTCDDNSFDVVYFDPMFEESITESNGIRPLTYFASANDLTEEIIGHAKRVARQRIVLKDHFRSQRFGRFSFQVIVRKTSKFHFGYIEA</sequence>
<gene>
    <name evidence="1" type="ORF">D0466_06105</name>
</gene>
<organism evidence="1 2">
    <name type="scientific">Peribacillus glennii</name>
    <dbReference type="NCBI Taxonomy" id="2303991"/>
    <lineage>
        <taxon>Bacteria</taxon>
        <taxon>Bacillati</taxon>
        <taxon>Bacillota</taxon>
        <taxon>Bacilli</taxon>
        <taxon>Bacillales</taxon>
        <taxon>Bacillaceae</taxon>
        <taxon>Peribacillus</taxon>
    </lineage>
</organism>
<dbReference type="AlphaFoldDB" id="A0A372LGM4"/>